<comment type="caution">
    <text evidence="6">The sequence shown here is derived from an EMBL/GenBank/DDBJ whole genome shotgun (WGS) entry which is preliminary data.</text>
</comment>
<evidence type="ECO:0000256" key="4">
    <source>
        <dbReference type="SAM" id="MobiDB-lite"/>
    </source>
</evidence>
<evidence type="ECO:0000313" key="7">
    <source>
        <dbReference type="Proteomes" id="UP000561438"/>
    </source>
</evidence>
<accession>A0A850H750</accession>
<dbReference type="PANTHER" id="PTHR47234">
    <property type="match status" value="1"/>
</dbReference>
<feature type="signal peptide" evidence="5">
    <location>
        <begin position="1"/>
        <end position="28"/>
    </location>
</feature>
<dbReference type="RefSeq" id="WP_176267940.1">
    <property type="nucleotide sequence ID" value="NZ_JABWGV010000004.1"/>
</dbReference>
<organism evidence="6 7">
    <name type="scientific">Qipengyuania atrilutea</name>
    <dbReference type="NCBI Taxonomy" id="2744473"/>
    <lineage>
        <taxon>Bacteria</taxon>
        <taxon>Pseudomonadati</taxon>
        <taxon>Pseudomonadota</taxon>
        <taxon>Alphaproteobacteria</taxon>
        <taxon>Sphingomonadales</taxon>
        <taxon>Erythrobacteraceae</taxon>
        <taxon>Qipengyuania</taxon>
    </lineage>
</organism>
<dbReference type="InterPro" id="IPR036942">
    <property type="entry name" value="Beta-barrel_TonB_sf"/>
</dbReference>
<dbReference type="SUPFAM" id="SSF56935">
    <property type="entry name" value="Porins"/>
    <property type="match status" value="1"/>
</dbReference>
<feature type="compositionally biased region" description="Gly residues" evidence="4">
    <location>
        <begin position="645"/>
        <end position="657"/>
    </location>
</feature>
<dbReference type="InterPro" id="IPR037066">
    <property type="entry name" value="Plug_dom_sf"/>
</dbReference>
<sequence>MKSPLRRISAVAFLTASASLPIPVAAIAQEANPEAEPGDGFSQDDDENVIIVTAPRIRGQVDTDVPPIAELDEADIAALGAGSLEEVLEEVGSQAQSGSGRGDGRPIILVNGRRVSSFRELRSYPPEALKQVQILPEEVALQYGYPPTRRVVNFILKDNFESKEVEVEYRQPARGGFNRTELEGTYLRIAGRDRLNLNVEWEQRTTLTEAERGVVLTDPVLPGDPDPALYRSLIGAFDNYEATANWSRGLGEEGAGGSLALNATFEREDSRSREGLGTVRLFAPDGSSAFRSFGADSPLLNIGRTDTYSLGSNLDLPVGDWQLTWTTDASRVEVDAESDLDADTLALREAALAGLVDIAGPLPAVADGGVALASSETHTVGTLATLVGELGLLPAGAVTATFDTGYNWRRIDSRDTRRTGEETQLTRGDLSAGFNLGVPIASAREDFLAPLGTLTLNLSAGVNHLSDFGTLTDASAGLIWRPAERLSLQTTYTIAEAPPGLGQLGNPVIVTSNVPVFDFATGDTVLVELTTGGNPFLLAETQRDWKVSADYEFDLLREARLTLEYFTNSSRDVTAGFPLLTPAIEAAFPERIVRDASGALVALDRTPVTFAETDSSRLRASFSLSGAIGKEPQREERGEGERGGKGGGNPAAMLGGGRGEDRQGRWRTSLDYTYALTDTVRIADNGPLLDQLGGDATGADGGAARHVVSANAFGWYQGYGGFISADYRSATRVNGSELPGSSDLFFGDLFKVDLRVFTDLERVFPDTKALKGVRLSARMDNVFDTRQGVTDENGLVPSRYQPFLIDPVGRYIGFEVRKLF</sequence>
<gene>
    <name evidence="6" type="ORF">HUV48_11500</name>
</gene>
<evidence type="ECO:0000256" key="1">
    <source>
        <dbReference type="ARBA" id="ARBA00004442"/>
    </source>
</evidence>
<dbReference type="Gene3D" id="2.170.130.10">
    <property type="entry name" value="TonB-dependent receptor, plug domain"/>
    <property type="match status" value="1"/>
</dbReference>
<dbReference type="PANTHER" id="PTHR47234:SF3">
    <property type="entry name" value="SECRETIN_TONB SHORT N-TERMINAL DOMAIN-CONTAINING PROTEIN"/>
    <property type="match status" value="1"/>
</dbReference>
<keyword evidence="7" id="KW-1185">Reference proteome</keyword>
<dbReference type="Proteomes" id="UP000561438">
    <property type="component" value="Unassembled WGS sequence"/>
</dbReference>
<evidence type="ECO:0000256" key="2">
    <source>
        <dbReference type="ARBA" id="ARBA00023136"/>
    </source>
</evidence>
<reference evidence="6 7" key="1">
    <citation type="submission" date="2020-06" db="EMBL/GenBank/DDBJ databases">
        <title>Altererythrobacter sp. HHU K3-1.</title>
        <authorList>
            <person name="Zhang D."/>
            <person name="Xue H."/>
        </authorList>
    </citation>
    <scope>NUCLEOTIDE SEQUENCE [LARGE SCALE GENOMIC DNA]</scope>
    <source>
        <strain evidence="6 7">HHU K3-1</strain>
    </source>
</reference>
<dbReference type="GO" id="GO:0009279">
    <property type="term" value="C:cell outer membrane"/>
    <property type="evidence" value="ECO:0007669"/>
    <property type="project" value="UniProtKB-SubCell"/>
</dbReference>
<name>A0A850H750_9SPHN</name>
<keyword evidence="5" id="KW-0732">Signal</keyword>
<feature type="region of interest" description="Disordered" evidence="4">
    <location>
        <begin position="625"/>
        <end position="663"/>
    </location>
</feature>
<feature type="chain" id="PRO_5032628777" evidence="5">
    <location>
        <begin position="29"/>
        <end position="820"/>
    </location>
</feature>
<evidence type="ECO:0000313" key="6">
    <source>
        <dbReference type="EMBL" id="NVD45633.1"/>
    </source>
</evidence>
<proteinExistence type="predicted"/>
<dbReference type="Gene3D" id="2.40.170.20">
    <property type="entry name" value="TonB-dependent receptor, beta-barrel domain"/>
    <property type="match status" value="1"/>
</dbReference>
<comment type="subcellular location">
    <subcellularLocation>
        <location evidence="1">Cell outer membrane</location>
    </subcellularLocation>
</comment>
<evidence type="ECO:0000256" key="5">
    <source>
        <dbReference type="SAM" id="SignalP"/>
    </source>
</evidence>
<keyword evidence="3" id="KW-0998">Cell outer membrane</keyword>
<keyword evidence="6" id="KW-0675">Receptor</keyword>
<keyword evidence="2" id="KW-0472">Membrane</keyword>
<evidence type="ECO:0000256" key="3">
    <source>
        <dbReference type="ARBA" id="ARBA00023237"/>
    </source>
</evidence>
<protein>
    <submittedName>
        <fullName evidence="6">TonB-dependent receptor</fullName>
    </submittedName>
</protein>
<dbReference type="EMBL" id="JABWGV010000004">
    <property type="protein sequence ID" value="NVD45633.1"/>
    <property type="molecule type" value="Genomic_DNA"/>
</dbReference>
<dbReference type="AlphaFoldDB" id="A0A850H750"/>
<feature type="compositionally biased region" description="Basic and acidic residues" evidence="4">
    <location>
        <begin position="631"/>
        <end position="644"/>
    </location>
</feature>